<evidence type="ECO:0000256" key="1">
    <source>
        <dbReference type="SAM" id="MobiDB-lite"/>
    </source>
</evidence>
<protein>
    <submittedName>
        <fullName evidence="2">Uncharacterized protein</fullName>
    </submittedName>
</protein>
<dbReference type="Pfam" id="PF00023">
    <property type="entry name" value="Ank"/>
    <property type="match status" value="1"/>
</dbReference>
<dbReference type="Proteomes" id="UP001054945">
    <property type="component" value="Unassembled WGS sequence"/>
</dbReference>
<accession>A0AAV4QKI8</accession>
<dbReference type="EMBL" id="BPLR01006423">
    <property type="protein sequence ID" value="GIY09772.1"/>
    <property type="molecule type" value="Genomic_DNA"/>
</dbReference>
<sequence length="255" mass="28611">MELRFRNWKYLHTYLELKSSVSLGGGHASNGVVGIEIVCCRVSGQETALHWAAKHGDANVIKLIAGAYKVNPNIRSEDLRLISRKIRLSIQRLHSSTFSSPLQARHDCSFAGSHVRADDSIRDYSGKRADQYPDNYIRVVAGHKAAERRPLKQRPPEKEPTAPSSNSFMRIGSLNLRKARKSAVFASVRGGSRNRSSIGDMYVSMYEISFCENSHPTPVSSPLKFGERFQIVYSTPPIISNLVLRHSLLYGFFFN</sequence>
<dbReference type="InterPro" id="IPR002110">
    <property type="entry name" value="Ankyrin_rpt"/>
</dbReference>
<feature type="non-terminal residue" evidence="2">
    <location>
        <position position="255"/>
    </location>
</feature>
<name>A0AAV4QKI8_CAEEX</name>
<evidence type="ECO:0000313" key="3">
    <source>
        <dbReference type="Proteomes" id="UP001054945"/>
    </source>
</evidence>
<keyword evidence="3" id="KW-1185">Reference proteome</keyword>
<organism evidence="2 3">
    <name type="scientific">Caerostris extrusa</name>
    <name type="common">Bark spider</name>
    <name type="synonym">Caerostris bankana</name>
    <dbReference type="NCBI Taxonomy" id="172846"/>
    <lineage>
        <taxon>Eukaryota</taxon>
        <taxon>Metazoa</taxon>
        <taxon>Ecdysozoa</taxon>
        <taxon>Arthropoda</taxon>
        <taxon>Chelicerata</taxon>
        <taxon>Arachnida</taxon>
        <taxon>Araneae</taxon>
        <taxon>Araneomorphae</taxon>
        <taxon>Entelegynae</taxon>
        <taxon>Araneoidea</taxon>
        <taxon>Araneidae</taxon>
        <taxon>Caerostris</taxon>
    </lineage>
</organism>
<proteinExistence type="predicted"/>
<dbReference type="AlphaFoldDB" id="A0AAV4QKI8"/>
<reference evidence="2 3" key="1">
    <citation type="submission" date="2021-06" db="EMBL/GenBank/DDBJ databases">
        <title>Caerostris extrusa draft genome.</title>
        <authorList>
            <person name="Kono N."/>
            <person name="Arakawa K."/>
        </authorList>
    </citation>
    <scope>NUCLEOTIDE SEQUENCE [LARGE SCALE GENOMIC DNA]</scope>
</reference>
<comment type="caution">
    <text evidence="2">The sequence shown here is derived from an EMBL/GenBank/DDBJ whole genome shotgun (WGS) entry which is preliminary data.</text>
</comment>
<gene>
    <name evidence="2" type="primary">AVEN_214006_1</name>
    <name evidence="2" type="ORF">CEXT_669901</name>
</gene>
<evidence type="ECO:0000313" key="2">
    <source>
        <dbReference type="EMBL" id="GIY09772.1"/>
    </source>
</evidence>
<feature type="compositionally biased region" description="Basic and acidic residues" evidence="1">
    <location>
        <begin position="146"/>
        <end position="160"/>
    </location>
</feature>
<feature type="region of interest" description="Disordered" evidence="1">
    <location>
        <begin position="146"/>
        <end position="167"/>
    </location>
</feature>